<reference evidence="2 4" key="1">
    <citation type="journal article" date="2015" name="Genome Announc.">
        <title>Draft Genome Sequence of a Heterotrophic Facultative Anaerobic Thermophilic Bacterium, Ardenticatena maritima Strain 110ST.</title>
        <authorList>
            <person name="Kawaichi S."/>
            <person name="Yoshida T."/>
            <person name="Sako Y."/>
            <person name="Nakamura R."/>
        </authorList>
    </citation>
    <scope>NUCLEOTIDE SEQUENCE [LARGE SCALE GENOMIC DNA]</scope>
    <source>
        <strain evidence="2 4">110S</strain>
    </source>
</reference>
<feature type="transmembrane region" description="Helical" evidence="1">
    <location>
        <begin position="158"/>
        <end position="184"/>
    </location>
</feature>
<evidence type="ECO:0008006" key="6">
    <source>
        <dbReference type="Google" id="ProtNLM"/>
    </source>
</evidence>
<feature type="transmembrane region" description="Helical" evidence="1">
    <location>
        <begin position="325"/>
        <end position="343"/>
    </location>
</feature>
<dbReference type="PATRIC" id="fig|872965.6.peg.947"/>
<feature type="transmembrane region" description="Helical" evidence="1">
    <location>
        <begin position="250"/>
        <end position="267"/>
    </location>
</feature>
<dbReference type="InParanoid" id="A0A0M8K6M8"/>
<evidence type="ECO:0000313" key="4">
    <source>
        <dbReference type="Proteomes" id="UP000037784"/>
    </source>
</evidence>
<gene>
    <name evidence="2" type="ORF">ARMA_0294</name>
    <name evidence="3" type="ORF">SE16_04860</name>
</gene>
<sequence length="472" mass="52811">MTTRTKHIEHRLPLIWGGALFLMLATWYGDWSFDDPFVTYRYAQNLAHGHGLVYTPGEHLLSTTSPLWAIILAPLAQMGLDLPKGAILLSALALALSTALLGQLGRQWRTPLIGLSAMFLFPLLPYVRQALGCEMPMLILFALAAIRTYTRGQMHAASLLLALAVLTRTDAVLLAFLVGVHAFAHRKLTFTSIALLSTPLALWHGWAAFFYGSPFPATLATKQAQARMAISQSFTEGAINLLTKMTQTPVGALLLLLLLIGALAMWWKPASRMWGVFVIWSALHGMGYAILHVSRYFWYYVPLMLGAAVAIGAGLALVLRRVPRQWHTAFFIILACWNMLYLWHDRTSRDWRIGLYTQTGQWLATHTAPEATIGTLEVGIIGYYAQRRMIDFAGLLQPELANLMFYDTNYDLLALWAFAHYAPDYVAIRDDTLAPLKNASLFQSRCRLLHTVHHASTSRVMYIYACHAKSHP</sequence>
<evidence type="ECO:0000313" key="3">
    <source>
        <dbReference type="EMBL" id="KPL89720.1"/>
    </source>
</evidence>
<feature type="transmembrane region" description="Helical" evidence="1">
    <location>
        <begin position="87"/>
        <end position="106"/>
    </location>
</feature>
<evidence type="ECO:0000256" key="1">
    <source>
        <dbReference type="SAM" id="Phobius"/>
    </source>
</evidence>
<evidence type="ECO:0000313" key="5">
    <source>
        <dbReference type="Proteomes" id="UP000050502"/>
    </source>
</evidence>
<reference evidence="4" key="3">
    <citation type="submission" date="2015-08" db="EMBL/GenBank/DDBJ databases">
        <title>Draft Genome Sequence of a Heterotrophic Facultative Anaerobic Bacterium Ardenticatena maritima Strain 110S.</title>
        <authorList>
            <person name="Kawaichi S."/>
            <person name="Yoshida T."/>
            <person name="Sako Y."/>
            <person name="Nakamura R."/>
        </authorList>
    </citation>
    <scope>NUCLEOTIDE SEQUENCE [LARGE SCALE GENOMIC DNA]</scope>
    <source>
        <strain evidence="4">110S</strain>
    </source>
</reference>
<name>A0A0M8K6M8_9CHLR</name>
<protein>
    <recommendedName>
        <fullName evidence="6">Glycosyltransferase RgtA/B/C/D-like domain-containing protein</fullName>
    </recommendedName>
</protein>
<keyword evidence="1" id="KW-0472">Membrane</keyword>
<keyword evidence="1" id="KW-1133">Transmembrane helix</keyword>
<dbReference type="Proteomes" id="UP000037784">
    <property type="component" value="Unassembled WGS sequence"/>
</dbReference>
<feature type="transmembrane region" description="Helical" evidence="1">
    <location>
        <begin position="298"/>
        <end position="319"/>
    </location>
</feature>
<proteinExistence type="predicted"/>
<keyword evidence="1" id="KW-0812">Transmembrane</keyword>
<feature type="transmembrane region" description="Helical" evidence="1">
    <location>
        <begin position="273"/>
        <end position="291"/>
    </location>
</feature>
<reference evidence="3 5" key="2">
    <citation type="submission" date="2015-07" db="EMBL/GenBank/DDBJ databases">
        <title>Whole genome sequence of Ardenticatena maritima DSM 23922.</title>
        <authorList>
            <person name="Hemp J."/>
            <person name="Ward L.M."/>
            <person name="Pace L.A."/>
            <person name="Fischer W.W."/>
        </authorList>
    </citation>
    <scope>NUCLEOTIDE SEQUENCE [LARGE SCALE GENOMIC DNA]</scope>
    <source>
        <strain evidence="3 5">110S</strain>
    </source>
</reference>
<feature type="transmembrane region" description="Helical" evidence="1">
    <location>
        <begin position="12"/>
        <end position="29"/>
    </location>
</feature>
<evidence type="ECO:0000313" key="2">
    <source>
        <dbReference type="EMBL" id="GAP61871.1"/>
    </source>
</evidence>
<dbReference type="EMBL" id="LGKN01000003">
    <property type="protein sequence ID" value="KPL89720.1"/>
    <property type="molecule type" value="Genomic_DNA"/>
</dbReference>
<feature type="transmembrane region" description="Helical" evidence="1">
    <location>
        <begin position="190"/>
        <end position="212"/>
    </location>
</feature>
<dbReference type="OrthoDB" id="141050at2"/>
<organism evidence="2 4">
    <name type="scientific">Ardenticatena maritima</name>
    <dbReference type="NCBI Taxonomy" id="872965"/>
    <lineage>
        <taxon>Bacteria</taxon>
        <taxon>Bacillati</taxon>
        <taxon>Chloroflexota</taxon>
        <taxon>Ardenticatenia</taxon>
        <taxon>Ardenticatenales</taxon>
        <taxon>Ardenticatenaceae</taxon>
        <taxon>Ardenticatena</taxon>
    </lineage>
</organism>
<dbReference type="STRING" id="872965.SE16_04860"/>
<dbReference type="Proteomes" id="UP000050502">
    <property type="component" value="Unassembled WGS sequence"/>
</dbReference>
<comment type="caution">
    <text evidence="2">The sequence shown here is derived from an EMBL/GenBank/DDBJ whole genome shotgun (WGS) entry which is preliminary data.</text>
</comment>
<accession>A0A0M8K6M8</accession>
<dbReference type="RefSeq" id="WP_054491807.1">
    <property type="nucleotide sequence ID" value="NZ_BBZA01000016.1"/>
</dbReference>
<dbReference type="AlphaFoldDB" id="A0A0M8K6M8"/>
<keyword evidence="4" id="KW-1185">Reference proteome</keyword>
<dbReference type="EMBL" id="BBZA01000016">
    <property type="protein sequence ID" value="GAP61871.1"/>
    <property type="molecule type" value="Genomic_DNA"/>
</dbReference>